<protein>
    <submittedName>
        <fullName evidence="11">Na+/H+ antiporter NhaC</fullName>
    </submittedName>
</protein>
<evidence type="ECO:0000256" key="6">
    <source>
        <dbReference type="ARBA" id="ARBA00022989"/>
    </source>
</evidence>
<evidence type="ECO:0000256" key="4">
    <source>
        <dbReference type="ARBA" id="ARBA00022475"/>
    </source>
</evidence>
<gene>
    <name evidence="11" type="primary">nhaC</name>
    <name evidence="11" type="ORF">EI981_01355</name>
</gene>
<dbReference type="AlphaFoldDB" id="A0A3S9USG3"/>
<dbReference type="GO" id="GO:0015297">
    <property type="term" value="F:antiporter activity"/>
    <property type="evidence" value="ECO:0007669"/>
    <property type="project" value="UniProtKB-KW"/>
</dbReference>
<dbReference type="NCBIfam" id="TIGR00931">
    <property type="entry name" value="antiport_nhaC"/>
    <property type="match status" value="1"/>
</dbReference>
<name>A0A3S9USG3_9BACL</name>
<dbReference type="InterPro" id="IPR018461">
    <property type="entry name" value="Na/H_Antiport_NhaC-like_C"/>
</dbReference>
<dbReference type="InterPro" id="IPR004770">
    <property type="entry name" value="Na/H_antiport_NhaC"/>
</dbReference>
<reference evidence="12" key="1">
    <citation type="submission" date="2018-12" db="EMBL/GenBank/DDBJ databases">
        <title>Complete genome sequence of Paenibacillus sp. MBLB1234.</title>
        <authorList>
            <person name="Nam Y.-D."/>
            <person name="Kang J."/>
            <person name="Chung W.-H."/>
            <person name="Park Y.S."/>
        </authorList>
    </citation>
    <scope>NUCLEOTIDE SEQUENCE [LARGE SCALE GENOMIC DNA]</scope>
    <source>
        <strain evidence="12">MBLB1234</strain>
    </source>
</reference>
<dbReference type="Proteomes" id="UP000270678">
    <property type="component" value="Chromosome"/>
</dbReference>
<dbReference type="EMBL" id="CP034346">
    <property type="protein sequence ID" value="AZS13265.1"/>
    <property type="molecule type" value="Genomic_DNA"/>
</dbReference>
<evidence type="ECO:0000256" key="5">
    <source>
        <dbReference type="ARBA" id="ARBA00022692"/>
    </source>
</evidence>
<evidence type="ECO:0000259" key="10">
    <source>
        <dbReference type="Pfam" id="PF03553"/>
    </source>
</evidence>
<keyword evidence="12" id="KW-1185">Reference proteome</keyword>
<feature type="transmembrane region" description="Helical" evidence="9">
    <location>
        <begin position="255"/>
        <end position="273"/>
    </location>
</feature>
<evidence type="ECO:0000256" key="2">
    <source>
        <dbReference type="ARBA" id="ARBA00022448"/>
    </source>
</evidence>
<feature type="transmembrane region" description="Helical" evidence="9">
    <location>
        <begin position="428"/>
        <end position="453"/>
    </location>
</feature>
<evidence type="ECO:0000256" key="3">
    <source>
        <dbReference type="ARBA" id="ARBA00022449"/>
    </source>
</evidence>
<sequence length="476" mass="50366">MKRQVSIGLALLPILALIAAGAASIFIWKAGMFIPLIISIIVTVLVGVMSGYSWKELEEMMVSGVSKALPAIFILLVIGMIVGTWISSGVIPTMIYYGLSFIHPSFFVPAVAVVTGIVAITLGSSFTSIATIGLAFMVIGEGMGFSPGLIAGAVISGAFFGDKLSPLSDTTNIAPAMAETDLFSHVRHMLWDTIPAFTIAVALYALFGTRSVQGSVDTANIDMILNGIQHTFIIHPLLLLLPVLTIFLMIKKLPALPTLLLVGIIGGVISIVVQGDSITSMVNTMTNGFHAESGVEAVDSLLNRGGLLSMLGTIGLLTIATALGGLLEGTQIFQALVRPIVARIKTPSSLIATTIASTFLVAFASGAQFLAIILPSRTFVQTYKDMNIDTKNLSRCVEAAGTVGITLVPWGVPAVFAASMLGVSPEQFIPYIFFAFLVPLINIIYGITGWTIVKKEYPTRSFQKQRNAAVGGMSHE</sequence>
<feature type="transmembrane region" description="Helical" evidence="9">
    <location>
        <begin position="348"/>
        <end position="374"/>
    </location>
</feature>
<dbReference type="Pfam" id="PF03553">
    <property type="entry name" value="Na_H_antiporter"/>
    <property type="match status" value="1"/>
</dbReference>
<accession>A0A3S9USG3</accession>
<feature type="domain" description="Na+/H+ antiporter NhaC-like C-terminal" evidence="10">
    <location>
        <begin position="157"/>
        <end position="450"/>
    </location>
</feature>
<evidence type="ECO:0000256" key="8">
    <source>
        <dbReference type="ARBA" id="ARBA00038435"/>
    </source>
</evidence>
<keyword evidence="4" id="KW-1003">Cell membrane</keyword>
<feature type="transmembrane region" description="Helical" evidence="9">
    <location>
        <begin position="227"/>
        <end position="248"/>
    </location>
</feature>
<dbReference type="RefSeq" id="WP_126994767.1">
    <property type="nucleotide sequence ID" value="NZ_CP034346.1"/>
</dbReference>
<organism evidence="11 12">
    <name type="scientific">Paenibacillus lutimineralis</name>
    <dbReference type="NCBI Taxonomy" id="2707005"/>
    <lineage>
        <taxon>Bacteria</taxon>
        <taxon>Bacillati</taxon>
        <taxon>Bacillota</taxon>
        <taxon>Bacilli</taxon>
        <taxon>Bacillales</taxon>
        <taxon>Paenibacillaceae</taxon>
        <taxon>Paenibacillus</taxon>
    </lineage>
</organism>
<keyword evidence="5 9" id="KW-0812">Transmembrane</keyword>
<evidence type="ECO:0000256" key="9">
    <source>
        <dbReference type="SAM" id="Phobius"/>
    </source>
</evidence>
<feature type="transmembrane region" description="Helical" evidence="9">
    <location>
        <begin position="307"/>
        <end position="327"/>
    </location>
</feature>
<evidence type="ECO:0000313" key="11">
    <source>
        <dbReference type="EMBL" id="AZS13265.1"/>
    </source>
</evidence>
<keyword evidence="6 9" id="KW-1133">Transmembrane helix</keyword>
<evidence type="ECO:0000256" key="7">
    <source>
        <dbReference type="ARBA" id="ARBA00023136"/>
    </source>
</evidence>
<keyword evidence="3" id="KW-0050">Antiport</keyword>
<dbReference type="PANTHER" id="PTHR33451:SF3">
    <property type="entry name" value="MALATE-2H(+)_NA(+)-LACTATE ANTIPORTER"/>
    <property type="match status" value="1"/>
</dbReference>
<feature type="transmembrane region" description="Helical" evidence="9">
    <location>
        <begin position="106"/>
        <end position="139"/>
    </location>
</feature>
<proteinExistence type="inferred from homology"/>
<dbReference type="GO" id="GO:0005886">
    <property type="term" value="C:plasma membrane"/>
    <property type="evidence" value="ECO:0007669"/>
    <property type="project" value="UniProtKB-SubCell"/>
</dbReference>
<feature type="transmembrane region" description="Helical" evidence="9">
    <location>
        <begin position="32"/>
        <end position="52"/>
    </location>
</feature>
<keyword evidence="7 9" id="KW-0472">Membrane</keyword>
<dbReference type="InterPro" id="IPR052180">
    <property type="entry name" value="NhaC_Na-H+_Antiporter"/>
</dbReference>
<dbReference type="KEGG" id="plut:EI981_01355"/>
<comment type="similarity">
    <text evidence="8">Belongs to the NhaC Na(+)/H(+) (TC 2.A.35) antiporter family.</text>
</comment>
<comment type="subcellular location">
    <subcellularLocation>
        <location evidence="1">Cell membrane</location>
        <topology evidence="1">Multi-pass membrane protein</topology>
    </subcellularLocation>
</comment>
<dbReference type="PANTHER" id="PTHR33451">
    <property type="entry name" value="MALATE-2H(+)/NA(+)-LACTATE ANTIPORTER"/>
    <property type="match status" value="1"/>
</dbReference>
<evidence type="ECO:0000313" key="12">
    <source>
        <dbReference type="Proteomes" id="UP000270678"/>
    </source>
</evidence>
<feature type="transmembrane region" description="Helical" evidence="9">
    <location>
        <begin position="64"/>
        <end position="86"/>
    </location>
</feature>
<evidence type="ECO:0000256" key="1">
    <source>
        <dbReference type="ARBA" id="ARBA00004651"/>
    </source>
</evidence>
<feature type="transmembrane region" description="Helical" evidence="9">
    <location>
        <begin position="189"/>
        <end position="207"/>
    </location>
</feature>
<keyword evidence="2" id="KW-0813">Transport</keyword>
<dbReference type="OrthoDB" id="9762978at2"/>